<evidence type="ECO:0000313" key="4">
    <source>
        <dbReference type="EMBL" id="MDB0570027.1"/>
    </source>
</evidence>
<feature type="transmembrane region" description="Helical" evidence="1">
    <location>
        <begin position="236"/>
        <end position="255"/>
    </location>
</feature>
<dbReference type="Pfam" id="PF13194">
    <property type="entry name" value="DUF4010"/>
    <property type="match status" value="1"/>
</dbReference>
<dbReference type="EMBL" id="JAIVFG010000005">
    <property type="protein sequence ID" value="MDB0570027.1"/>
    <property type="molecule type" value="Genomic_DNA"/>
</dbReference>
<organism evidence="4 5">
    <name type="scientific">Ralstonia solanacearum</name>
    <name type="common">Pseudomonas solanacearum</name>
    <dbReference type="NCBI Taxonomy" id="305"/>
    <lineage>
        <taxon>Bacteria</taxon>
        <taxon>Pseudomonadati</taxon>
        <taxon>Pseudomonadota</taxon>
        <taxon>Betaproteobacteria</taxon>
        <taxon>Burkholderiales</taxon>
        <taxon>Burkholderiaceae</taxon>
        <taxon>Ralstonia</taxon>
        <taxon>Ralstonia solanacearum species complex</taxon>
    </lineage>
</organism>
<feature type="domain" description="MgtC/SapB/SrpB/YhiD N-terminal" evidence="2">
    <location>
        <begin position="77"/>
        <end position="193"/>
    </location>
</feature>
<reference evidence="4" key="1">
    <citation type="submission" date="2021-09" db="EMBL/GenBank/DDBJ databases">
        <title>Genomic analysis of Ralstonia spp.</title>
        <authorList>
            <person name="Aburjaile F."/>
            <person name="Ariute J.C."/>
            <person name="Pais A.K.L."/>
            <person name="Albuquerque G.M.R."/>
            <person name="Silva A.M.F."/>
            <person name="Brenig B."/>
            <person name="Azevedo V."/>
            <person name="Matiuzzi M."/>
            <person name="Ramos R."/>
            <person name="Goes-Neto A."/>
            <person name="Soares S."/>
            <person name="Iseppon A.M.B."/>
            <person name="Souza E."/>
            <person name="Gama M."/>
        </authorList>
    </citation>
    <scope>NUCLEOTIDE SEQUENCE</scope>
    <source>
        <strain evidence="4">CCRMRs91</strain>
    </source>
</reference>
<sequence length="478" mass="48686">MQYCPRWQAGRTPFGLEVTDGHRVAAPRVVAGGRFQVCGRSRRLRQIKSGTVPACILETGTIVTAAIRMSSLLSFSVALGVALAIGLERERSQAATTSELPAGIRTFAIAGLAGAIAASLPVPLAVPAVLLGVAALATVGYHHSAQLDPGITTELALVATALLGAYAVSAPEMAAALGTVLLVLLYAKTALHRFARVTLTQRELADLLTLAVAALLVWPAIPDRNLGPLQAWNPHTLWLLVLLIMVTGNVGHFAARWLGERLGLPLAGLFSGFASSVATVAAMATRVRAHRCARGPAVAGALLSNVATLMQMALIIAAIDAGLLRTLALPLIAGAATTAACAAVSILRKETSVPVSGHEAMASSIDWRIAVGFGIWTAALLLAVAAARAWFGPAALIAVTLAGALVDVHATTASIAAQVAGGALIRSSAGMLVMLALTANTASKIVAAWGGGSGFARPTAVGLLLALAAGWAAFLITA</sequence>
<feature type="transmembrane region" description="Helical" evidence="1">
    <location>
        <begin position="203"/>
        <end position="221"/>
    </location>
</feature>
<dbReference type="InterPro" id="IPR025105">
    <property type="entry name" value="DUF4010"/>
</dbReference>
<feature type="transmembrane region" description="Helical" evidence="1">
    <location>
        <begin position="107"/>
        <end position="139"/>
    </location>
</feature>
<evidence type="ECO:0000313" key="5">
    <source>
        <dbReference type="Proteomes" id="UP001144050"/>
    </source>
</evidence>
<name>A0AAW5ZK79_RALSL</name>
<keyword evidence="1" id="KW-0812">Transmembrane</keyword>
<feature type="transmembrane region" description="Helical" evidence="1">
    <location>
        <begin position="394"/>
        <end position="417"/>
    </location>
</feature>
<feature type="domain" description="DUF4010" evidence="3">
    <location>
        <begin position="243"/>
        <end position="449"/>
    </location>
</feature>
<gene>
    <name evidence="4" type="ORF">LBW59_04460</name>
</gene>
<feature type="transmembrane region" description="Helical" evidence="1">
    <location>
        <begin position="297"/>
        <end position="319"/>
    </location>
</feature>
<feature type="transmembrane region" description="Helical" evidence="1">
    <location>
        <begin position="455"/>
        <end position="476"/>
    </location>
</feature>
<comment type="caution">
    <text evidence="4">The sequence shown here is derived from an EMBL/GenBank/DDBJ whole genome shotgun (WGS) entry which is preliminary data.</text>
</comment>
<dbReference type="PRINTS" id="PR00173">
    <property type="entry name" value="EDTRNSPORT"/>
</dbReference>
<feature type="transmembrane region" description="Helical" evidence="1">
    <location>
        <begin position="367"/>
        <end position="387"/>
    </location>
</feature>
<keyword evidence="1" id="KW-0472">Membrane</keyword>
<dbReference type="RefSeq" id="WP_271656254.1">
    <property type="nucleotide sequence ID" value="NZ_JAIVFG010000005.1"/>
</dbReference>
<proteinExistence type="predicted"/>
<protein>
    <submittedName>
        <fullName evidence="4">MgtC/SapB family protein</fullName>
    </submittedName>
</protein>
<evidence type="ECO:0000259" key="2">
    <source>
        <dbReference type="Pfam" id="PF02308"/>
    </source>
</evidence>
<feature type="transmembrane region" description="Helical" evidence="1">
    <location>
        <begin position="326"/>
        <end position="347"/>
    </location>
</feature>
<accession>A0AAW5ZK79</accession>
<feature type="transmembrane region" description="Helical" evidence="1">
    <location>
        <begin position="66"/>
        <end position="87"/>
    </location>
</feature>
<evidence type="ECO:0000256" key="1">
    <source>
        <dbReference type="SAM" id="Phobius"/>
    </source>
</evidence>
<dbReference type="AlphaFoldDB" id="A0AAW5ZK79"/>
<dbReference type="Proteomes" id="UP001144050">
    <property type="component" value="Unassembled WGS sequence"/>
</dbReference>
<dbReference type="PANTHER" id="PTHR39084">
    <property type="entry name" value="MEMBRANE PROTEIN-RELATED"/>
    <property type="match status" value="1"/>
</dbReference>
<evidence type="ECO:0000259" key="3">
    <source>
        <dbReference type="Pfam" id="PF13194"/>
    </source>
</evidence>
<feature type="transmembrane region" description="Helical" evidence="1">
    <location>
        <begin position="262"/>
        <end position="285"/>
    </location>
</feature>
<dbReference type="Pfam" id="PF02308">
    <property type="entry name" value="MgtC"/>
    <property type="match status" value="1"/>
</dbReference>
<keyword evidence="1" id="KW-1133">Transmembrane helix</keyword>
<dbReference type="PANTHER" id="PTHR39084:SF1">
    <property type="entry name" value="DUF4010 DOMAIN-CONTAINING PROTEIN"/>
    <property type="match status" value="1"/>
</dbReference>
<feature type="transmembrane region" description="Helical" evidence="1">
    <location>
        <begin position="423"/>
        <end position="443"/>
    </location>
</feature>
<dbReference type="InterPro" id="IPR049177">
    <property type="entry name" value="MgtC_SapB_SrpB_YhiD_N"/>
</dbReference>